<keyword evidence="1" id="KW-0812">Transmembrane</keyword>
<dbReference type="Pfam" id="PF01757">
    <property type="entry name" value="Acyl_transf_3"/>
    <property type="match status" value="1"/>
</dbReference>
<feature type="transmembrane region" description="Helical" evidence="1">
    <location>
        <begin position="225"/>
        <end position="243"/>
    </location>
</feature>
<feature type="transmembrane region" description="Helical" evidence="1">
    <location>
        <begin position="255"/>
        <end position="275"/>
    </location>
</feature>
<feature type="transmembrane region" description="Helical" evidence="1">
    <location>
        <begin position="154"/>
        <end position="175"/>
    </location>
</feature>
<organism evidence="3">
    <name type="scientific">marine metagenome</name>
    <dbReference type="NCBI Taxonomy" id="408172"/>
    <lineage>
        <taxon>unclassified sequences</taxon>
        <taxon>metagenomes</taxon>
        <taxon>ecological metagenomes</taxon>
    </lineage>
</organism>
<feature type="transmembrane region" description="Helical" evidence="1">
    <location>
        <begin position="74"/>
        <end position="95"/>
    </location>
</feature>
<dbReference type="PANTHER" id="PTHR36927:SF1">
    <property type="entry name" value="MDO-LIKE PROTEIN"/>
    <property type="match status" value="1"/>
</dbReference>
<name>A0A381P101_9ZZZZ</name>
<dbReference type="PANTHER" id="PTHR36927">
    <property type="entry name" value="BLR4337 PROTEIN"/>
    <property type="match status" value="1"/>
</dbReference>
<accession>A0A381P101</accession>
<feature type="domain" description="Acyltransferase 3" evidence="2">
    <location>
        <begin position="30"/>
        <end position="372"/>
    </location>
</feature>
<feature type="transmembrane region" description="Helical" evidence="1">
    <location>
        <begin position="360"/>
        <end position="379"/>
    </location>
</feature>
<dbReference type="GO" id="GO:0016747">
    <property type="term" value="F:acyltransferase activity, transferring groups other than amino-acyl groups"/>
    <property type="evidence" value="ECO:0007669"/>
    <property type="project" value="InterPro"/>
</dbReference>
<dbReference type="InterPro" id="IPR050623">
    <property type="entry name" value="Glucan_succinyl_AcylTrfase"/>
</dbReference>
<feature type="transmembrane region" description="Helical" evidence="1">
    <location>
        <begin position="332"/>
        <end position="354"/>
    </location>
</feature>
<dbReference type="EMBL" id="UINC01000749">
    <property type="protein sequence ID" value="SUZ60530.1"/>
    <property type="molecule type" value="Genomic_DNA"/>
</dbReference>
<feature type="transmembrane region" description="Helical" evidence="1">
    <location>
        <begin position="115"/>
        <end position="134"/>
    </location>
</feature>
<gene>
    <name evidence="3" type="ORF">METZ01_LOCUS13384</name>
</gene>
<evidence type="ECO:0000256" key="1">
    <source>
        <dbReference type="SAM" id="Phobius"/>
    </source>
</evidence>
<dbReference type="AlphaFoldDB" id="A0A381P101"/>
<evidence type="ECO:0000259" key="2">
    <source>
        <dbReference type="Pfam" id="PF01757"/>
    </source>
</evidence>
<evidence type="ECO:0000313" key="3">
    <source>
        <dbReference type="EMBL" id="SUZ60530.1"/>
    </source>
</evidence>
<proteinExistence type="predicted"/>
<protein>
    <recommendedName>
        <fullName evidence="2">Acyltransferase 3 domain-containing protein</fullName>
    </recommendedName>
</protein>
<sequence length="393" mass="44633">MSSDQSPTETDESLNISPDIELQPDVIRYHGLDALRALAMAMGIVLHAALPYFFTDGFWPADDHSKPIKAIFEFIHIWRMPVFFILSGFLSALVISRRSTIYWADHRFRRVALPLFIFWIPIALVLPQIFGYGFKGQFPGADGIKAEIFFNPNHLWFLIHLLLFVGIVGIIRLISSVTATIFRQRIFKASWAMFKRFFLGAIYLPVPLAIIIILFFVLIPTGGELISNLAGTSIYFFLGYGLFSNKGLFNRMKSYWIYYVVFALLAFAAYLWLISELGAYDPKNEEDAPLWGLVIMLKATCAILFSYGFIGLSEAKFGSDSHTWRWLSDSAYWVYLVHLPIVTMITFAMFSISIPVEIKFILSIVMTSVIGVVTYKYLVRGTVVGLLLNGKRS</sequence>
<feature type="transmembrane region" description="Helical" evidence="1">
    <location>
        <begin position="290"/>
        <end position="312"/>
    </location>
</feature>
<keyword evidence="1" id="KW-1133">Transmembrane helix</keyword>
<feature type="transmembrane region" description="Helical" evidence="1">
    <location>
        <begin position="196"/>
        <end position="219"/>
    </location>
</feature>
<feature type="transmembrane region" description="Helical" evidence="1">
    <location>
        <begin position="34"/>
        <end position="54"/>
    </location>
</feature>
<dbReference type="InterPro" id="IPR002656">
    <property type="entry name" value="Acyl_transf_3_dom"/>
</dbReference>
<keyword evidence="1" id="KW-0472">Membrane</keyword>
<reference evidence="3" key="1">
    <citation type="submission" date="2018-05" db="EMBL/GenBank/DDBJ databases">
        <authorList>
            <person name="Lanie J.A."/>
            <person name="Ng W.-L."/>
            <person name="Kazmierczak K.M."/>
            <person name="Andrzejewski T.M."/>
            <person name="Davidsen T.M."/>
            <person name="Wayne K.J."/>
            <person name="Tettelin H."/>
            <person name="Glass J.I."/>
            <person name="Rusch D."/>
            <person name="Podicherti R."/>
            <person name="Tsui H.-C.T."/>
            <person name="Winkler M.E."/>
        </authorList>
    </citation>
    <scope>NUCLEOTIDE SEQUENCE</scope>
</reference>